<dbReference type="Pfam" id="PF17920">
    <property type="entry name" value="TetR_C_16"/>
    <property type="match status" value="1"/>
</dbReference>
<keyword evidence="2" id="KW-0238">DNA-binding</keyword>
<dbReference type="PANTHER" id="PTHR30055">
    <property type="entry name" value="HTH-TYPE TRANSCRIPTIONAL REGULATOR RUTR"/>
    <property type="match status" value="1"/>
</dbReference>
<protein>
    <submittedName>
        <fullName evidence="4">TetR family transcriptional regulator</fullName>
    </submittedName>
</protein>
<accession>A0A6I3IZV0</accession>
<name>A0A6I3IZV0_9ACTN</name>
<dbReference type="Gene3D" id="1.10.357.10">
    <property type="entry name" value="Tetracycline Repressor, domain 2"/>
    <property type="match status" value="1"/>
</dbReference>
<keyword evidence="5" id="KW-1185">Reference proteome</keyword>
<evidence type="ECO:0000256" key="2">
    <source>
        <dbReference type="ARBA" id="ARBA00023125"/>
    </source>
</evidence>
<dbReference type="Proteomes" id="UP000433406">
    <property type="component" value="Unassembled WGS sequence"/>
</dbReference>
<dbReference type="InterPro" id="IPR050109">
    <property type="entry name" value="HTH-type_TetR-like_transc_reg"/>
</dbReference>
<dbReference type="GO" id="GO:0003700">
    <property type="term" value="F:DNA-binding transcription factor activity"/>
    <property type="evidence" value="ECO:0007669"/>
    <property type="project" value="TreeGrafter"/>
</dbReference>
<proteinExistence type="predicted"/>
<reference evidence="4 5" key="1">
    <citation type="submission" date="2019-10" db="EMBL/GenBank/DDBJ databases">
        <title>Nocardioides novel species isolated from the excrement of Marmot.</title>
        <authorList>
            <person name="Zhang G."/>
        </authorList>
    </citation>
    <scope>NUCLEOTIDE SEQUENCE [LARGE SCALE GENOMIC DNA]</scope>
    <source>
        <strain evidence="5">zg-579</strain>
    </source>
</reference>
<keyword evidence="3" id="KW-0804">Transcription</keyword>
<dbReference type="InterPro" id="IPR041678">
    <property type="entry name" value="TetR_C_16"/>
</dbReference>
<keyword evidence="1" id="KW-0805">Transcription regulation</keyword>
<evidence type="ECO:0000256" key="3">
    <source>
        <dbReference type="ARBA" id="ARBA00023163"/>
    </source>
</evidence>
<dbReference type="PANTHER" id="PTHR30055:SF234">
    <property type="entry name" value="HTH-TYPE TRANSCRIPTIONAL REGULATOR BETI"/>
    <property type="match status" value="1"/>
</dbReference>
<dbReference type="AlphaFoldDB" id="A0A6I3IZV0"/>
<dbReference type="GO" id="GO:0000976">
    <property type="term" value="F:transcription cis-regulatory region binding"/>
    <property type="evidence" value="ECO:0007669"/>
    <property type="project" value="TreeGrafter"/>
</dbReference>
<dbReference type="InterPro" id="IPR036271">
    <property type="entry name" value="Tet_transcr_reg_TetR-rel_C_sf"/>
</dbReference>
<comment type="caution">
    <text evidence="4">The sequence shown here is derived from an EMBL/GenBank/DDBJ whole genome shotgun (WGS) entry which is preliminary data.</text>
</comment>
<gene>
    <name evidence="4" type="ORF">GGQ22_06290</name>
</gene>
<dbReference type="InterPro" id="IPR009057">
    <property type="entry name" value="Homeodomain-like_sf"/>
</dbReference>
<sequence length="190" mass="19938">MRRVTGTSTRAAIAEAARRRFQAGGYAATSVRAVAADAGVDAALVIRHFGSKEQLFLETVDVEGAFEQALDGPLDRLGERLVALVLDDRLGRVFRTTYRAMIRATDSDQVRAHLLAAMDATLAAPLAERLSGPDVALRARLVAAQVGGLLEAVAILEDPVVLGAPGEQLVRWYGAAVQALVDGAVPPAAG</sequence>
<evidence type="ECO:0000313" key="4">
    <source>
        <dbReference type="EMBL" id="MTB94687.1"/>
    </source>
</evidence>
<dbReference type="PRINTS" id="PR00455">
    <property type="entry name" value="HTHTETR"/>
</dbReference>
<evidence type="ECO:0000256" key="1">
    <source>
        <dbReference type="ARBA" id="ARBA00023015"/>
    </source>
</evidence>
<dbReference type="SUPFAM" id="SSF48498">
    <property type="entry name" value="Tetracyclin repressor-like, C-terminal domain"/>
    <property type="match status" value="1"/>
</dbReference>
<organism evidence="4 5">
    <name type="scientific">Nocardioides marmotae</name>
    <dbReference type="NCBI Taxonomy" id="2663857"/>
    <lineage>
        <taxon>Bacteria</taxon>
        <taxon>Bacillati</taxon>
        <taxon>Actinomycetota</taxon>
        <taxon>Actinomycetes</taxon>
        <taxon>Propionibacteriales</taxon>
        <taxon>Nocardioidaceae</taxon>
        <taxon>Nocardioides</taxon>
    </lineage>
</organism>
<dbReference type="SUPFAM" id="SSF46689">
    <property type="entry name" value="Homeodomain-like"/>
    <property type="match status" value="1"/>
</dbReference>
<dbReference type="EMBL" id="WLCI01000006">
    <property type="protein sequence ID" value="MTB94687.1"/>
    <property type="molecule type" value="Genomic_DNA"/>
</dbReference>
<dbReference type="Pfam" id="PF00440">
    <property type="entry name" value="TetR_N"/>
    <property type="match status" value="1"/>
</dbReference>
<evidence type="ECO:0000313" key="5">
    <source>
        <dbReference type="Proteomes" id="UP000433406"/>
    </source>
</evidence>
<dbReference type="PROSITE" id="PS50977">
    <property type="entry name" value="HTH_TETR_2"/>
    <property type="match status" value="1"/>
</dbReference>
<dbReference type="InterPro" id="IPR001647">
    <property type="entry name" value="HTH_TetR"/>
</dbReference>